<dbReference type="Pfam" id="PF05359">
    <property type="entry name" value="DUF748"/>
    <property type="match status" value="1"/>
</dbReference>
<dbReference type="InterPro" id="IPR008023">
    <property type="entry name" value="DUF748"/>
</dbReference>
<dbReference type="STRING" id="1742972.COMA1_60177"/>
<gene>
    <name evidence="3" type="ORF">COMA1_60177</name>
</gene>
<accession>A0A0S4LN12</accession>
<dbReference type="PANTHER" id="PTHR30441">
    <property type="entry name" value="DUF748 DOMAIN-CONTAINING PROTEIN"/>
    <property type="match status" value="1"/>
</dbReference>
<dbReference type="AlphaFoldDB" id="A0A0S4LN12"/>
<dbReference type="InterPro" id="IPR052894">
    <property type="entry name" value="AsmA-related"/>
</dbReference>
<evidence type="ECO:0000259" key="2">
    <source>
        <dbReference type="Pfam" id="PF13116"/>
    </source>
</evidence>
<evidence type="ECO:0000313" key="4">
    <source>
        <dbReference type="Proteomes" id="UP000199032"/>
    </source>
</evidence>
<dbReference type="OrthoDB" id="9758737at2"/>
<feature type="domain" description="YhdP central" evidence="2">
    <location>
        <begin position="832"/>
        <end position="1076"/>
    </location>
</feature>
<proteinExistence type="predicted"/>
<protein>
    <recommendedName>
        <fullName evidence="2">YhdP central domain-containing protein</fullName>
    </recommendedName>
</protein>
<dbReference type="RefSeq" id="WP_090751023.1">
    <property type="nucleotide sequence ID" value="NZ_CZQA01000012.1"/>
</dbReference>
<dbReference type="EMBL" id="CZQA01000012">
    <property type="protein sequence ID" value="CUS38961.1"/>
    <property type="molecule type" value="Genomic_DNA"/>
</dbReference>
<dbReference type="PANTHER" id="PTHR30441:SF4">
    <property type="entry name" value="PROTEIN ASMA"/>
    <property type="match status" value="1"/>
</dbReference>
<organism evidence="3 4">
    <name type="scientific">Candidatus Nitrospira nitrosa</name>
    <dbReference type="NCBI Taxonomy" id="1742972"/>
    <lineage>
        <taxon>Bacteria</taxon>
        <taxon>Pseudomonadati</taxon>
        <taxon>Nitrospirota</taxon>
        <taxon>Nitrospiria</taxon>
        <taxon>Nitrospirales</taxon>
        <taxon>Nitrospiraceae</taxon>
        <taxon>Nitrospira</taxon>
    </lineage>
</organism>
<dbReference type="GO" id="GO:0090313">
    <property type="term" value="P:regulation of protein targeting to membrane"/>
    <property type="evidence" value="ECO:0007669"/>
    <property type="project" value="TreeGrafter"/>
</dbReference>
<name>A0A0S4LN12_9BACT</name>
<evidence type="ECO:0000256" key="1">
    <source>
        <dbReference type="SAM" id="MobiDB-lite"/>
    </source>
</evidence>
<sequence>MPPNSFPVSKGGRVSRFRLAFLSILVLIVLAGTFLAFSRELTGQDYLKDFVLEQLEESLGRKIDVHRVKFVVFPGIRVELSEVVIHDPQSAQVVLTAKRVDLVLRFFPLLKKQIVGKRLLIEEPKLTLRRNERGRWNILDGVNGQADTDQQTMALMARTFMVRQAKLLNGTITVMDAARPDGIRSITLEHVECDLTIHPEQGVADVHVAMSHQGTHGVSRVSLDGAIKQAEQPVALSGDDVGEPVPGLQFDGHIDAADIKVRDAADFLGPRPVSDHLQGSLNLRSAVRVMPGVAGYDMVLSEMSAHLNEITLTGHGSLAGVLTPQPTFSVTFSSSLVTLPQLLKTISPEWIHPQLPALLEERRIDGKVQVVKATLTGSTATGPQLSATGEFHVQEGHALIGRDHVAATDLAAVILVETGRVRISKITGNYGTMQLTDGKAEVSFLDAGPWLDLEMTSEMGATSLIEFLSRTVKTERMAQVFAGVRDAEGTAVATFRLVGPLNQPGGITFAGGEITARHISLNHPALPERMTGVQGRFVLADGATQLDQVTGNLGGMAVQVQGTITGGSTSQFQDLSIRTRGDAAQIVRLFRSSAIDRGVLEGTLSSTATLSGVTTRPHVRGSIALDEAKVVLGVIDKPIGSRAAVEFEGVLPQTASIKLDRVALVLPSLTIPAKGTLQFGNGFLVDMAVATGIIPVASLPRWISKGGLEVGNLELSLEIKGREPDWHAWRITGWMGLTNGVLQAKEVDGHIQDLYARVRFLRNETELKRLSFKVQGSDVAMEATVRNWLTKPSIIGRIESNQLDLSLLIPKGGRSPVREFLETLAATSQVTMTAAVARGHYQHLKFSSLSARITIQDGVLDLDRLSGESSHGHVAGRLVVQLPPNAPADLDLSFRATGMEFDDVLKLAKAQAHGVSGELRISGAIRGHGRNPHGIYPSLNGKVDVLLENGRILKTNERAVWKIISLLNLPAVLQGKVELEKEGLPYNRISSTIAIQNGLFQTENLIIDSPILKITAAGNYDLPTDQLDLAVAVSPFGSYSQFLKTIPLFGRIIAGDRKGLATAMFTVKGGLEDPEVTYLPVKSFASGLSGLAQLAVDVLTNTLTLPMDLVTPDEETGVRSKDLTPAPPPARP</sequence>
<dbReference type="InterPro" id="IPR025263">
    <property type="entry name" value="YhdP_central"/>
</dbReference>
<evidence type="ECO:0000313" key="3">
    <source>
        <dbReference type="EMBL" id="CUS38961.1"/>
    </source>
</evidence>
<feature type="region of interest" description="Disordered" evidence="1">
    <location>
        <begin position="1110"/>
        <end position="1132"/>
    </location>
</feature>
<dbReference type="Pfam" id="PF13116">
    <property type="entry name" value="YhdP"/>
    <property type="match status" value="1"/>
</dbReference>
<dbReference type="Proteomes" id="UP000199032">
    <property type="component" value="Unassembled WGS sequence"/>
</dbReference>
<reference evidence="3 4" key="1">
    <citation type="submission" date="2015-10" db="EMBL/GenBank/DDBJ databases">
        <authorList>
            <person name="Gilbert D.G."/>
        </authorList>
    </citation>
    <scope>NUCLEOTIDE SEQUENCE [LARGE SCALE GENOMIC DNA]</scope>
    <source>
        <strain evidence="3">COMA1</strain>
    </source>
</reference>
<dbReference type="GO" id="GO:0005886">
    <property type="term" value="C:plasma membrane"/>
    <property type="evidence" value="ECO:0007669"/>
    <property type="project" value="TreeGrafter"/>
</dbReference>
<keyword evidence="4" id="KW-1185">Reference proteome</keyword>